<dbReference type="InterPro" id="IPR007658">
    <property type="entry name" value="DUF594"/>
</dbReference>
<gene>
    <name evidence="3" type="ORF">VITISV_027449</name>
</gene>
<dbReference type="Pfam" id="PF13968">
    <property type="entry name" value="DUF4220"/>
    <property type="match status" value="1"/>
</dbReference>
<keyword evidence="1" id="KW-1133">Transmembrane helix</keyword>
<dbReference type="CDD" id="cd09272">
    <property type="entry name" value="RNase_HI_RT_Ty1"/>
    <property type="match status" value="1"/>
</dbReference>
<dbReference type="Pfam" id="PF04578">
    <property type="entry name" value="DUF594"/>
    <property type="match status" value="1"/>
</dbReference>
<evidence type="ECO:0000256" key="1">
    <source>
        <dbReference type="SAM" id="Phobius"/>
    </source>
</evidence>
<dbReference type="EMBL" id="AM470815">
    <property type="protein sequence ID" value="CAN66005.1"/>
    <property type="molecule type" value="Genomic_DNA"/>
</dbReference>
<reference evidence="3" key="1">
    <citation type="journal article" date="2007" name="PLoS ONE">
        <title>The first genome sequence of an elite grapevine cultivar (Pinot noir Vitis vinifera L.): coping with a highly heterozygous genome.</title>
        <authorList>
            <person name="Velasco R."/>
            <person name="Zharkikh A."/>
            <person name="Troggio M."/>
            <person name="Cartwright D.A."/>
            <person name="Cestaro A."/>
            <person name="Pruss D."/>
            <person name="Pindo M."/>
            <person name="FitzGerald L.M."/>
            <person name="Vezzulli S."/>
            <person name="Reid J."/>
            <person name="Malacarne G."/>
            <person name="Iliev D."/>
            <person name="Coppola G."/>
            <person name="Wardell B."/>
            <person name="Micheletti D."/>
            <person name="Macalma T."/>
            <person name="Facci M."/>
            <person name="Mitchell J.T."/>
            <person name="Perazzolli M."/>
            <person name="Eldredge G."/>
            <person name="Gatto P."/>
            <person name="Oyzerski R."/>
            <person name="Moretto M."/>
            <person name="Gutin N."/>
            <person name="Stefanini M."/>
            <person name="Chen Y."/>
            <person name="Segala C."/>
            <person name="Davenport C."/>
            <person name="Dematte L."/>
            <person name="Mraz A."/>
            <person name="Battilana J."/>
            <person name="Stormo K."/>
            <person name="Costa F."/>
            <person name="Tao Q."/>
            <person name="Si-Ammour A."/>
            <person name="Harkins T."/>
            <person name="Lackey A."/>
            <person name="Perbost C."/>
            <person name="Taillon B."/>
            <person name="Stella A."/>
            <person name="Solovyev V."/>
            <person name="Fawcett J.A."/>
            <person name="Sterck L."/>
            <person name="Vandepoele K."/>
            <person name="Grando S.M."/>
            <person name="Toppo S."/>
            <person name="Moser C."/>
            <person name="Lanchbury J."/>
            <person name="Bogden R."/>
            <person name="Skolnick M."/>
            <person name="Sgaramella V."/>
            <person name="Bhatnagar S.K."/>
            <person name="Fontana P."/>
            <person name="Gutin A."/>
            <person name="Van de Peer Y."/>
            <person name="Salamini F."/>
            <person name="Viola R."/>
        </authorList>
    </citation>
    <scope>NUCLEOTIDE SEQUENCE</scope>
</reference>
<keyword evidence="1" id="KW-0812">Transmembrane</keyword>
<sequence length="793" mass="90958">MGSLHYFLGIEVIPTPQGLFLSQHQYIRDLLSRTSMENAEETLTPMSTTAKLTVQDNSECVDSTEYRKIIGALQYLGLTRPDIAFAVNRLSQFMQKPTTNHWAAAKRLLRYLKQTMFHGILLQKHDQFQLKTYSDADWASDTDTRVSTTAFITFIGPNPISWSARKQRAVSRSSTEAEFRALATATSETVWLHSLIKELGLTLREAPQMFCDNIGANHFSLNPVQHTRMKHIDIDLLFVRDLVKKGTIRVQHIHTIDQLADLLTKSLSRQRFQLLRSKIGVADGTSILKGHIRTANLVQHPETRVSQEAAILRKADKFFPKFKTLFANLGLESIVLRKSKSFFQNLSWTEAFGVTEIELGFVYDIFYTNAADNKRGVLSRFICLCLTILTFMGFSIIDKHEYPTIDVIITWLLLVGAFLLEFYSIILLCSSDQTRSWLSKQEKTRVNLLCQAISSCRVTFLFPENNRWSNSMAQYSLISYSLKILNKFSEVWKFFSICPELEERSSKNSNVVPKYLKTLIFEQLQEKSRWASGIKATKKLCALKGEWALEKMKCCCRLSWSIGEEFDENILLWHVATEICYYTDLNKNSIPVKNPNREASKLLSDYLLHLLVKRPHMLPNGIGQIRFQDSSADATEFFRSGKHIKDRIQACEKLLQVNTEIPQRKVKGDKKRKVRGDKKRKSVLFNACWLAKSLQSLETEEEWKCEKKWEMMSHVWIEMLCHAACQCPSNHHAEGLTQGGELLTHVWLLMAHFGITEHIQAPRSHTRVSLFSILSCKRVSTGVVKIPPLLDLL</sequence>
<feature type="transmembrane region" description="Helical" evidence="1">
    <location>
        <begin position="409"/>
        <end position="430"/>
    </location>
</feature>
<proteinExistence type="predicted"/>
<feature type="transmembrane region" description="Helical" evidence="1">
    <location>
        <begin position="377"/>
        <end position="397"/>
    </location>
</feature>
<dbReference type="ExpressionAtlas" id="A5BTR7">
    <property type="expression patterns" value="baseline"/>
</dbReference>
<dbReference type="SUPFAM" id="SSF56672">
    <property type="entry name" value="DNA/RNA polymerases"/>
    <property type="match status" value="1"/>
</dbReference>
<name>A5BTR7_VITVI</name>
<feature type="domain" description="DUF4220" evidence="2">
    <location>
        <begin position="302"/>
        <end position="480"/>
    </location>
</feature>
<accession>A5BTR7</accession>
<protein>
    <recommendedName>
        <fullName evidence="2">DUF4220 domain-containing protein</fullName>
    </recommendedName>
</protein>
<organism evidence="3">
    <name type="scientific">Vitis vinifera</name>
    <name type="common">Grape</name>
    <dbReference type="NCBI Taxonomy" id="29760"/>
    <lineage>
        <taxon>Eukaryota</taxon>
        <taxon>Viridiplantae</taxon>
        <taxon>Streptophyta</taxon>
        <taxon>Embryophyta</taxon>
        <taxon>Tracheophyta</taxon>
        <taxon>Spermatophyta</taxon>
        <taxon>Magnoliopsida</taxon>
        <taxon>eudicotyledons</taxon>
        <taxon>Gunneridae</taxon>
        <taxon>Pentapetalae</taxon>
        <taxon>rosids</taxon>
        <taxon>Vitales</taxon>
        <taxon>Vitaceae</taxon>
        <taxon>Viteae</taxon>
        <taxon>Vitis</taxon>
    </lineage>
</organism>
<dbReference type="InterPro" id="IPR025315">
    <property type="entry name" value="DUF4220"/>
</dbReference>
<evidence type="ECO:0000313" key="3">
    <source>
        <dbReference type="EMBL" id="CAN66005.1"/>
    </source>
</evidence>
<keyword evidence="1" id="KW-0472">Membrane</keyword>
<dbReference type="PANTHER" id="PTHR31325">
    <property type="entry name" value="OS01G0798800 PROTEIN-RELATED"/>
    <property type="match status" value="1"/>
</dbReference>
<dbReference type="AlphaFoldDB" id="A5BTR7"/>
<dbReference type="InterPro" id="IPR043502">
    <property type="entry name" value="DNA/RNA_pol_sf"/>
</dbReference>
<evidence type="ECO:0000259" key="2">
    <source>
        <dbReference type="Pfam" id="PF13968"/>
    </source>
</evidence>